<name>A0A5B7CS62_PORTR</name>
<sequence length="38" mass="4131">MAEQGFPTRIELNILKLKKNTKDVLSGLGAVTKDAQVC</sequence>
<dbReference type="EMBL" id="VSRR010000209">
    <property type="protein sequence ID" value="MPC12300.1"/>
    <property type="molecule type" value="Genomic_DNA"/>
</dbReference>
<gene>
    <name evidence="1" type="ORF">E2C01_004984</name>
</gene>
<evidence type="ECO:0000313" key="1">
    <source>
        <dbReference type="EMBL" id="MPC12300.1"/>
    </source>
</evidence>
<comment type="caution">
    <text evidence="1">The sequence shown here is derived from an EMBL/GenBank/DDBJ whole genome shotgun (WGS) entry which is preliminary data.</text>
</comment>
<protein>
    <submittedName>
        <fullName evidence="1">Uncharacterized protein</fullName>
    </submittedName>
</protein>
<evidence type="ECO:0000313" key="2">
    <source>
        <dbReference type="Proteomes" id="UP000324222"/>
    </source>
</evidence>
<reference evidence="1 2" key="1">
    <citation type="submission" date="2019-05" db="EMBL/GenBank/DDBJ databases">
        <title>Another draft genome of Portunus trituberculatus and its Hox gene families provides insights of decapod evolution.</title>
        <authorList>
            <person name="Jeong J.-H."/>
            <person name="Song I."/>
            <person name="Kim S."/>
            <person name="Choi T."/>
            <person name="Kim D."/>
            <person name="Ryu S."/>
            <person name="Kim W."/>
        </authorList>
    </citation>
    <scope>NUCLEOTIDE SEQUENCE [LARGE SCALE GENOMIC DNA]</scope>
    <source>
        <tissue evidence="1">Muscle</tissue>
    </source>
</reference>
<proteinExistence type="predicted"/>
<organism evidence="1 2">
    <name type="scientific">Portunus trituberculatus</name>
    <name type="common">Swimming crab</name>
    <name type="synonym">Neptunus trituberculatus</name>
    <dbReference type="NCBI Taxonomy" id="210409"/>
    <lineage>
        <taxon>Eukaryota</taxon>
        <taxon>Metazoa</taxon>
        <taxon>Ecdysozoa</taxon>
        <taxon>Arthropoda</taxon>
        <taxon>Crustacea</taxon>
        <taxon>Multicrustacea</taxon>
        <taxon>Malacostraca</taxon>
        <taxon>Eumalacostraca</taxon>
        <taxon>Eucarida</taxon>
        <taxon>Decapoda</taxon>
        <taxon>Pleocyemata</taxon>
        <taxon>Brachyura</taxon>
        <taxon>Eubrachyura</taxon>
        <taxon>Portunoidea</taxon>
        <taxon>Portunidae</taxon>
        <taxon>Portuninae</taxon>
        <taxon>Portunus</taxon>
    </lineage>
</organism>
<keyword evidence="2" id="KW-1185">Reference proteome</keyword>
<accession>A0A5B7CS62</accession>
<dbReference type="AlphaFoldDB" id="A0A5B7CS62"/>
<dbReference type="Proteomes" id="UP000324222">
    <property type="component" value="Unassembled WGS sequence"/>
</dbReference>